<evidence type="ECO:0000256" key="1">
    <source>
        <dbReference type="SAM" id="Phobius"/>
    </source>
</evidence>
<organism evidence="4 5">
    <name type="scientific">Pedobacter africanus</name>
    <dbReference type="NCBI Taxonomy" id="151894"/>
    <lineage>
        <taxon>Bacteria</taxon>
        <taxon>Pseudomonadati</taxon>
        <taxon>Bacteroidota</taxon>
        <taxon>Sphingobacteriia</taxon>
        <taxon>Sphingobacteriales</taxon>
        <taxon>Sphingobacteriaceae</taxon>
        <taxon>Pedobacter</taxon>
    </lineage>
</organism>
<feature type="transmembrane region" description="Helical" evidence="1">
    <location>
        <begin position="93"/>
        <end position="114"/>
    </location>
</feature>
<dbReference type="InterPro" id="IPR012373">
    <property type="entry name" value="Ferrdict_sens_TM"/>
</dbReference>
<sequence>MTSKKNFDKSRVRGLLLAYTGNNIPYADYNELMDYIQEAKHDAELYVFMEQVWNAQPVLQPFTDLESKVLYQQILSDKRFKEKPKNKVPVYKMWYGIAASLVLLTIAATLVYNYKGFFKEEEALLSKNVIKNDIPPGSPKAILTLGDGSRVELSQAGNDSLMKNSDHITKAADGQLVYGHSVKMASLRYNTIETPRGGQYQVILPDGTKVWLNNASRLKYPEGFAGQHKRMVELTGEAYFEVAHNKKQPFVVKTDKQDVEVLGTHFNINSYTEENETMTTLLEGAVKVIKKQDKDQQQSLTLVPGQQSVLMAGVLSVRAVDLEAVMAWKNGYFIFKDESLRSIMRKISRWYDVDVTYAGNVPDKSYEGTISRFKNVSELLRKFELTEGVHFKVEGRRITVMP</sequence>
<dbReference type="PANTHER" id="PTHR30273:SF2">
    <property type="entry name" value="PROTEIN FECR"/>
    <property type="match status" value="1"/>
</dbReference>
<dbReference type="Pfam" id="PF16344">
    <property type="entry name" value="FecR_C"/>
    <property type="match status" value="1"/>
</dbReference>
<protein>
    <submittedName>
        <fullName evidence="4">FecR family protein</fullName>
    </submittedName>
</protein>
<dbReference type="STRING" id="151894.SAMN04488524_3953"/>
<dbReference type="InterPro" id="IPR032508">
    <property type="entry name" value="FecR_C"/>
</dbReference>
<feature type="domain" description="FecR protein" evidence="2">
    <location>
        <begin position="191"/>
        <end position="287"/>
    </location>
</feature>
<evidence type="ECO:0000259" key="3">
    <source>
        <dbReference type="Pfam" id="PF16344"/>
    </source>
</evidence>
<dbReference type="GO" id="GO:0016989">
    <property type="term" value="F:sigma factor antagonist activity"/>
    <property type="evidence" value="ECO:0007669"/>
    <property type="project" value="TreeGrafter"/>
</dbReference>
<keyword evidence="1" id="KW-0472">Membrane</keyword>
<dbReference type="InterPro" id="IPR006860">
    <property type="entry name" value="FecR"/>
</dbReference>
<keyword evidence="5" id="KW-1185">Reference proteome</keyword>
<dbReference type="AlphaFoldDB" id="A0A1W2DL15"/>
<reference evidence="5" key="1">
    <citation type="submission" date="2017-04" db="EMBL/GenBank/DDBJ databases">
        <authorList>
            <person name="Varghese N."/>
            <person name="Submissions S."/>
        </authorList>
    </citation>
    <scope>NUCLEOTIDE SEQUENCE [LARGE SCALE GENOMIC DNA]</scope>
    <source>
        <strain evidence="5">DSM 12126</strain>
    </source>
</reference>
<dbReference type="OrthoDB" id="1099963at2"/>
<dbReference type="RefSeq" id="WP_084240713.1">
    <property type="nucleotide sequence ID" value="NZ_FWXT01000003.1"/>
</dbReference>
<keyword evidence="1" id="KW-1133">Transmembrane helix</keyword>
<dbReference type="FunFam" id="2.60.120.1440:FF:000001">
    <property type="entry name" value="Putative anti-sigma factor"/>
    <property type="match status" value="1"/>
</dbReference>
<gene>
    <name evidence="4" type="ORF">SAMN04488524_3953</name>
</gene>
<evidence type="ECO:0000313" key="5">
    <source>
        <dbReference type="Proteomes" id="UP000192756"/>
    </source>
</evidence>
<accession>A0A1W2DL15</accession>
<evidence type="ECO:0000259" key="2">
    <source>
        <dbReference type="Pfam" id="PF04773"/>
    </source>
</evidence>
<dbReference type="PANTHER" id="PTHR30273">
    <property type="entry name" value="PERIPLASMIC SIGNAL SENSOR AND SIGMA FACTOR ACTIVATOR FECR-RELATED"/>
    <property type="match status" value="1"/>
</dbReference>
<proteinExistence type="predicted"/>
<dbReference type="Proteomes" id="UP000192756">
    <property type="component" value="Unassembled WGS sequence"/>
</dbReference>
<name>A0A1W2DL15_9SPHI</name>
<evidence type="ECO:0000313" key="4">
    <source>
        <dbReference type="EMBL" id="SMC98131.1"/>
    </source>
</evidence>
<dbReference type="EMBL" id="FWXT01000003">
    <property type="protein sequence ID" value="SMC98131.1"/>
    <property type="molecule type" value="Genomic_DNA"/>
</dbReference>
<feature type="domain" description="Protein FecR C-terminal" evidence="3">
    <location>
        <begin position="332"/>
        <end position="400"/>
    </location>
</feature>
<dbReference type="Gene3D" id="3.55.50.30">
    <property type="match status" value="1"/>
</dbReference>
<keyword evidence="1" id="KW-0812">Transmembrane</keyword>
<dbReference type="Pfam" id="PF04773">
    <property type="entry name" value="FecR"/>
    <property type="match status" value="1"/>
</dbReference>
<dbReference type="Gene3D" id="2.60.120.1440">
    <property type="match status" value="1"/>
</dbReference>